<dbReference type="GO" id="GO:0022857">
    <property type="term" value="F:transmembrane transporter activity"/>
    <property type="evidence" value="ECO:0007669"/>
    <property type="project" value="InterPro"/>
</dbReference>
<dbReference type="AlphaFoldDB" id="A0A1H0DL26"/>
<dbReference type="RefSeq" id="WP_084314424.1">
    <property type="nucleotide sequence ID" value="NZ_FNIJ01000004.1"/>
</dbReference>
<gene>
    <name evidence="2" type="ORF">SAMN05216193_104337</name>
</gene>
<dbReference type="EMBL" id="FNIJ01000004">
    <property type="protein sequence ID" value="SDN70860.1"/>
    <property type="molecule type" value="Genomic_DNA"/>
</dbReference>
<dbReference type="Gene3D" id="3.40.190.100">
    <property type="entry name" value="Glycine betaine-binding periplasmic protein, domain 2"/>
    <property type="match status" value="1"/>
</dbReference>
<reference evidence="3" key="1">
    <citation type="submission" date="2016-10" db="EMBL/GenBank/DDBJ databases">
        <authorList>
            <person name="Varghese N."/>
            <person name="Submissions S."/>
        </authorList>
    </citation>
    <scope>NUCLEOTIDE SEQUENCE [LARGE SCALE GENOMIC DNA]</scope>
    <source>
        <strain evidence="3">JCM 21621</strain>
    </source>
</reference>
<sequence length="342" mass="37591">MKDVIASALSLKKGLLLVAAIGATTLSYGVMSADLPGKGRTVSPVGIPLDEEVFQYQIVTIGLEKLGYKVNEVSQVQTPIAYLSVANGNVDFNADAWLPQHTAFYEKAGGDSMMAKFGPFSTGALQGYLIDKKTMDKYGIKSIDQLKDPQIAKLFDIDGDGKADLTGCEPGWGCEKIVEKQLDAYGLRATVSHNQGSYFALMANTIARYKEGKPILYYTWRPLWVSGVLVPGKDVEWLTVPFTALPDDLKNIPTTLPDGRNLGFPVNDQYIVANKKFIAENPAAKKLFESIRIPVDDINAQNLRMRDGENSPADIRKHAEEWVSAHQSEFDQWVSEAKVAVQ</sequence>
<dbReference type="Pfam" id="PF04069">
    <property type="entry name" value="OpuAC"/>
    <property type="match status" value="1"/>
</dbReference>
<accession>A0A1H0DL26</accession>
<dbReference type="STRING" id="198616.SAMN05216193_104337"/>
<evidence type="ECO:0000313" key="2">
    <source>
        <dbReference type="EMBL" id="SDN70860.1"/>
    </source>
</evidence>
<dbReference type="Gene3D" id="3.40.190.10">
    <property type="entry name" value="Periplasmic binding protein-like II"/>
    <property type="match status" value="1"/>
</dbReference>
<protein>
    <submittedName>
        <fullName evidence="2">Glycine betaine/proline transport system substrate-binding protein</fullName>
    </submittedName>
</protein>
<dbReference type="Proteomes" id="UP000242957">
    <property type="component" value="Unassembled WGS sequence"/>
</dbReference>
<dbReference type="GO" id="GO:0043190">
    <property type="term" value="C:ATP-binding cassette (ABC) transporter complex"/>
    <property type="evidence" value="ECO:0007669"/>
    <property type="project" value="InterPro"/>
</dbReference>
<dbReference type="CDD" id="cd13638">
    <property type="entry name" value="PBP2_EcProx_like"/>
    <property type="match status" value="1"/>
</dbReference>
<organism evidence="2 3">
    <name type="scientific">Pseudomonas jinjuensis</name>
    <dbReference type="NCBI Taxonomy" id="198616"/>
    <lineage>
        <taxon>Bacteria</taxon>
        <taxon>Pseudomonadati</taxon>
        <taxon>Pseudomonadota</taxon>
        <taxon>Gammaproteobacteria</taxon>
        <taxon>Pseudomonadales</taxon>
        <taxon>Pseudomonadaceae</taxon>
        <taxon>Pseudomonas</taxon>
    </lineage>
</organism>
<dbReference type="NCBIfam" id="NF008334">
    <property type="entry name" value="PRK11119.1"/>
    <property type="match status" value="1"/>
</dbReference>
<name>A0A1H0DL26_9PSED</name>
<dbReference type="InterPro" id="IPR007210">
    <property type="entry name" value="ABC_Gly_betaine_transp_sub-bd"/>
</dbReference>
<dbReference type="SUPFAM" id="SSF53850">
    <property type="entry name" value="Periplasmic binding protein-like II"/>
    <property type="match status" value="1"/>
</dbReference>
<proteinExistence type="predicted"/>
<evidence type="ECO:0000259" key="1">
    <source>
        <dbReference type="Pfam" id="PF04069"/>
    </source>
</evidence>
<keyword evidence="3" id="KW-1185">Reference proteome</keyword>
<evidence type="ECO:0000313" key="3">
    <source>
        <dbReference type="Proteomes" id="UP000242957"/>
    </source>
</evidence>
<feature type="domain" description="ABC-type glycine betaine transport system substrate-binding" evidence="1">
    <location>
        <begin position="42"/>
        <end position="324"/>
    </location>
</feature>
<dbReference type="OrthoDB" id="9787902at2"/>